<dbReference type="EMBL" id="JAOAOG010000004">
    <property type="protein sequence ID" value="KAJ6255461.1"/>
    <property type="molecule type" value="Genomic_DNA"/>
</dbReference>
<protein>
    <submittedName>
        <fullName evidence="1">Uncharacterized protein</fullName>
    </submittedName>
</protein>
<name>A0ABQ8ZFD1_9EUKA</name>
<organism evidence="1 2">
    <name type="scientific">Anaeramoeba flamelloides</name>
    <dbReference type="NCBI Taxonomy" id="1746091"/>
    <lineage>
        <taxon>Eukaryota</taxon>
        <taxon>Metamonada</taxon>
        <taxon>Anaeramoebidae</taxon>
        <taxon>Anaeramoeba</taxon>
    </lineage>
</organism>
<evidence type="ECO:0000313" key="2">
    <source>
        <dbReference type="Proteomes" id="UP001150062"/>
    </source>
</evidence>
<evidence type="ECO:0000313" key="1">
    <source>
        <dbReference type="EMBL" id="KAJ6255461.1"/>
    </source>
</evidence>
<proteinExistence type="predicted"/>
<reference evidence="1" key="1">
    <citation type="submission" date="2022-08" db="EMBL/GenBank/DDBJ databases">
        <title>Novel sulfate-reducing endosymbionts in the free-living metamonad Anaeramoeba.</title>
        <authorList>
            <person name="Jerlstrom-Hultqvist J."/>
            <person name="Cepicka I."/>
            <person name="Gallot-Lavallee L."/>
            <person name="Salas-Leiva D."/>
            <person name="Curtis B.A."/>
            <person name="Zahonova K."/>
            <person name="Pipaliya S."/>
            <person name="Dacks J."/>
            <person name="Roger A.J."/>
        </authorList>
    </citation>
    <scope>NUCLEOTIDE SEQUENCE</scope>
    <source>
        <strain evidence="1">Schooner1</strain>
    </source>
</reference>
<sequence>MQFLRDGQNRVMIFTRPTTFHGQRSNVQSISELLRNKTMFRRSRASSLSQQYLMRTSYGYILKDFPDEKRIRVKRKGPQEKGSEINFAKISTRAKRSFPIKKQPNSKAEFSYNFKPVWGN</sequence>
<comment type="caution">
    <text evidence="1">The sequence shown here is derived from an EMBL/GenBank/DDBJ whole genome shotgun (WGS) entry which is preliminary data.</text>
</comment>
<accession>A0ABQ8ZFD1</accession>
<dbReference type="Proteomes" id="UP001150062">
    <property type="component" value="Unassembled WGS sequence"/>
</dbReference>
<keyword evidence="2" id="KW-1185">Reference proteome</keyword>
<gene>
    <name evidence="1" type="ORF">M0813_11337</name>
</gene>